<gene>
    <name evidence="14" type="ORF">BOO71_0014323</name>
</gene>
<evidence type="ECO:0000256" key="3">
    <source>
        <dbReference type="ARBA" id="ARBA00012438"/>
    </source>
</evidence>
<evidence type="ECO:0000256" key="10">
    <source>
        <dbReference type="ARBA" id="ARBA00023136"/>
    </source>
</evidence>
<accession>A0A1U7NRV8</accession>
<keyword evidence="7 14" id="KW-0418">Kinase</keyword>
<evidence type="ECO:0000256" key="4">
    <source>
        <dbReference type="ARBA" id="ARBA00022553"/>
    </source>
</evidence>
<dbReference type="Proteomes" id="UP000186607">
    <property type="component" value="Unassembled WGS sequence"/>
</dbReference>
<name>A0A1U7NRV8_9DEIO</name>
<dbReference type="InterPro" id="IPR003660">
    <property type="entry name" value="HAMP_dom"/>
</dbReference>
<evidence type="ECO:0000256" key="2">
    <source>
        <dbReference type="ARBA" id="ARBA00004370"/>
    </source>
</evidence>
<proteinExistence type="predicted"/>
<evidence type="ECO:0000256" key="6">
    <source>
        <dbReference type="ARBA" id="ARBA00022692"/>
    </source>
</evidence>
<dbReference type="SUPFAM" id="SSF55874">
    <property type="entry name" value="ATPase domain of HSP90 chaperone/DNA topoisomerase II/histidine kinase"/>
    <property type="match status" value="1"/>
</dbReference>
<dbReference type="Pfam" id="PF00512">
    <property type="entry name" value="HisKA"/>
    <property type="match status" value="1"/>
</dbReference>
<evidence type="ECO:0000256" key="8">
    <source>
        <dbReference type="ARBA" id="ARBA00022989"/>
    </source>
</evidence>
<dbReference type="PRINTS" id="PR00344">
    <property type="entry name" value="BCTRLSENSOR"/>
</dbReference>
<dbReference type="Gene3D" id="3.30.565.10">
    <property type="entry name" value="Histidine kinase-like ATPase, C-terminal domain"/>
    <property type="match status" value="1"/>
</dbReference>
<dbReference type="Gene3D" id="6.10.340.10">
    <property type="match status" value="1"/>
</dbReference>
<dbReference type="SMART" id="SM00388">
    <property type="entry name" value="HisKA"/>
    <property type="match status" value="1"/>
</dbReference>
<dbReference type="PROSITE" id="PS50885">
    <property type="entry name" value="HAMP"/>
    <property type="match status" value="1"/>
</dbReference>
<dbReference type="CDD" id="cd00082">
    <property type="entry name" value="HisKA"/>
    <property type="match status" value="1"/>
</dbReference>
<reference evidence="14 15" key="1">
    <citation type="submission" date="2017-01" db="EMBL/GenBank/DDBJ databases">
        <title>Genome Analysis of Deinococcus marmoris KOPRI26562.</title>
        <authorList>
            <person name="Kim J.H."/>
            <person name="Oh H.-M."/>
        </authorList>
    </citation>
    <scope>NUCLEOTIDE SEQUENCE [LARGE SCALE GENOMIC DNA]</scope>
    <source>
        <strain evidence="14 15">KOPRI26562</strain>
    </source>
</reference>
<dbReference type="SUPFAM" id="SSF47384">
    <property type="entry name" value="Homodimeric domain of signal transducing histidine kinase"/>
    <property type="match status" value="1"/>
</dbReference>
<dbReference type="PROSITE" id="PS50109">
    <property type="entry name" value="HIS_KIN"/>
    <property type="match status" value="1"/>
</dbReference>
<dbReference type="InterPro" id="IPR005467">
    <property type="entry name" value="His_kinase_dom"/>
</dbReference>
<keyword evidence="15" id="KW-1185">Reference proteome</keyword>
<comment type="caution">
    <text evidence="14">The sequence shown here is derived from an EMBL/GenBank/DDBJ whole genome shotgun (WGS) entry which is preliminary data.</text>
</comment>
<dbReference type="STRING" id="249408.BOO71_0014323"/>
<keyword evidence="8 11" id="KW-1133">Transmembrane helix</keyword>
<evidence type="ECO:0000313" key="15">
    <source>
        <dbReference type="Proteomes" id="UP000186607"/>
    </source>
</evidence>
<evidence type="ECO:0000259" key="12">
    <source>
        <dbReference type="PROSITE" id="PS50109"/>
    </source>
</evidence>
<dbReference type="Pfam" id="PF02518">
    <property type="entry name" value="HATPase_c"/>
    <property type="match status" value="1"/>
</dbReference>
<protein>
    <recommendedName>
        <fullName evidence="3">histidine kinase</fullName>
        <ecNumber evidence="3">2.7.13.3</ecNumber>
    </recommendedName>
</protein>
<dbReference type="PANTHER" id="PTHR45436">
    <property type="entry name" value="SENSOR HISTIDINE KINASE YKOH"/>
    <property type="match status" value="1"/>
</dbReference>
<dbReference type="GO" id="GO:0000155">
    <property type="term" value="F:phosphorelay sensor kinase activity"/>
    <property type="evidence" value="ECO:0007669"/>
    <property type="project" value="InterPro"/>
</dbReference>
<dbReference type="InterPro" id="IPR004358">
    <property type="entry name" value="Sig_transdc_His_kin-like_C"/>
</dbReference>
<dbReference type="InterPro" id="IPR036097">
    <property type="entry name" value="HisK_dim/P_sf"/>
</dbReference>
<evidence type="ECO:0000256" key="1">
    <source>
        <dbReference type="ARBA" id="ARBA00000085"/>
    </source>
</evidence>
<keyword evidence="5" id="KW-0808">Transferase</keyword>
<dbReference type="EC" id="2.7.13.3" evidence="3"/>
<dbReference type="InterPro" id="IPR036890">
    <property type="entry name" value="HATPase_C_sf"/>
</dbReference>
<dbReference type="Gene3D" id="1.10.287.130">
    <property type="match status" value="1"/>
</dbReference>
<organism evidence="14 15">
    <name type="scientific">Deinococcus marmoris</name>
    <dbReference type="NCBI Taxonomy" id="249408"/>
    <lineage>
        <taxon>Bacteria</taxon>
        <taxon>Thermotogati</taxon>
        <taxon>Deinococcota</taxon>
        <taxon>Deinococci</taxon>
        <taxon>Deinococcales</taxon>
        <taxon>Deinococcaceae</taxon>
        <taxon>Deinococcus</taxon>
    </lineage>
</organism>
<dbReference type="GO" id="GO:0005886">
    <property type="term" value="C:plasma membrane"/>
    <property type="evidence" value="ECO:0007669"/>
    <property type="project" value="TreeGrafter"/>
</dbReference>
<dbReference type="AlphaFoldDB" id="A0A1U7NRV8"/>
<evidence type="ECO:0000256" key="5">
    <source>
        <dbReference type="ARBA" id="ARBA00022679"/>
    </source>
</evidence>
<dbReference type="InterPro" id="IPR050428">
    <property type="entry name" value="TCS_sensor_his_kinase"/>
</dbReference>
<feature type="transmembrane region" description="Helical" evidence="11">
    <location>
        <begin position="143"/>
        <end position="164"/>
    </location>
</feature>
<keyword evidence="6 11" id="KW-0812">Transmembrane</keyword>
<feature type="domain" description="Histidine kinase" evidence="12">
    <location>
        <begin position="226"/>
        <end position="452"/>
    </location>
</feature>
<keyword evidence="9" id="KW-0902">Two-component regulatory system</keyword>
<dbReference type="InterPro" id="IPR003661">
    <property type="entry name" value="HisK_dim/P_dom"/>
</dbReference>
<keyword evidence="4" id="KW-0597">Phosphoprotein</keyword>
<comment type="subcellular location">
    <subcellularLocation>
        <location evidence="2">Membrane</location>
    </subcellularLocation>
</comment>
<dbReference type="EMBL" id="MSTI01000171">
    <property type="protein sequence ID" value="OLV15654.1"/>
    <property type="molecule type" value="Genomic_DNA"/>
</dbReference>
<evidence type="ECO:0000256" key="11">
    <source>
        <dbReference type="SAM" id="Phobius"/>
    </source>
</evidence>
<evidence type="ECO:0000259" key="13">
    <source>
        <dbReference type="PROSITE" id="PS50885"/>
    </source>
</evidence>
<dbReference type="SMART" id="SM00387">
    <property type="entry name" value="HATPase_c"/>
    <property type="match status" value="1"/>
</dbReference>
<dbReference type="CDD" id="cd00075">
    <property type="entry name" value="HATPase"/>
    <property type="match status" value="1"/>
</dbReference>
<evidence type="ECO:0000256" key="7">
    <source>
        <dbReference type="ARBA" id="ARBA00022777"/>
    </source>
</evidence>
<sequence>MTLRARLTLLTFSILLLSLLASAGVAGTALWRLELSSITRQIEAQADALLAVARATPGTLPDRAEDLLEVDGITAVARVYGGGRLRWAGGAAGPDILDPGWLTGTAGQGISRVDGYLVSSTRADNSAVQVGRNLLPLERSMRLYALVTALTLLLLSALGGALVAREVRRTLRPLEALAARVQTLDAPGPLPALTLGGEVGALARALDASLGALRAERERETLFLASASHELRTPVTALLADLEHTLARPRSPQEMHAVLERTQRTASRLRLLTGNLMTLTRAQRLGTQRLETQRSGTQHLEPARSSWPPVDLLALAGEAVDLLQPLALRQGLDLWLDGQATPLRGDSALLGSVLENLIGNALKFTPRGGEVQVRVVPQDGGAQLTVQDSGPGFPGGALTEAFVRGEAAGAAVEGFGLGLAVVRQVVEIHGGTLTLDNPPEGGARVEVSFPGG</sequence>
<comment type="catalytic activity">
    <reaction evidence="1">
        <text>ATP + protein L-histidine = ADP + protein N-phospho-L-histidine.</text>
        <dbReference type="EC" id="2.7.13.3"/>
    </reaction>
</comment>
<dbReference type="RefSeq" id="WP_075836872.1">
    <property type="nucleotide sequence ID" value="NZ_MSTI01000171.1"/>
</dbReference>
<dbReference type="OrthoDB" id="335833at2"/>
<dbReference type="PANTHER" id="PTHR45436:SF5">
    <property type="entry name" value="SENSOR HISTIDINE KINASE TRCS"/>
    <property type="match status" value="1"/>
</dbReference>
<evidence type="ECO:0000313" key="14">
    <source>
        <dbReference type="EMBL" id="OLV15654.1"/>
    </source>
</evidence>
<evidence type="ECO:0000256" key="9">
    <source>
        <dbReference type="ARBA" id="ARBA00023012"/>
    </source>
</evidence>
<feature type="domain" description="HAMP" evidence="13">
    <location>
        <begin position="168"/>
        <end position="218"/>
    </location>
</feature>
<dbReference type="InterPro" id="IPR003594">
    <property type="entry name" value="HATPase_dom"/>
</dbReference>
<keyword evidence="10 11" id="KW-0472">Membrane</keyword>